<feature type="compositionally biased region" description="Pro residues" evidence="6">
    <location>
        <begin position="1"/>
        <end position="24"/>
    </location>
</feature>
<dbReference type="PANTHER" id="PTHR36115">
    <property type="entry name" value="PROLINE-RICH ANTIGEN HOMOLOG-RELATED"/>
    <property type="match status" value="1"/>
</dbReference>
<dbReference type="InterPro" id="IPR051791">
    <property type="entry name" value="Pra-immunoreactive"/>
</dbReference>
<feature type="region of interest" description="Disordered" evidence="6">
    <location>
        <begin position="1"/>
        <end position="38"/>
    </location>
</feature>
<keyword evidence="10" id="KW-1185">Reference proteome</keyword>
<evidence type="ECO:0000256" key="2">
    <source>
        <dbReference type="ARBA" id="ARBA00022475"/>
    </source>
</evidence>
<dbReference type="PANTHER" id="PTHR36115:SF4">
    <property type="entry name" value="MEMBRANE PROTEIN"/>
    <property type="match status" value="1"/>
</dbReference>
<dbReference type="InterPro" id="IPR010432">
    <property type="entry name" value="RDD"/>
</dbReference>
<evidence type="ECO:0000256" key="1">
    <source>
        <dbReference type="ARBA" id="ARBA00004651"/>
    </source>
</evidence>
<evidence type="ECO:0000313" key="9">
    <source>
        <dbReference type="EMBL" id="MFC4560568.1"/>
    </source>
</evidence>
<dbReference type="Pfam" id="PF06271">
    <property type="entry name" value="RDD"/>
    <property type="match status" value="1"/>
</dbReference>
<evidence type="ECO:0000256" key="3">
    <source>
        <dbReference type="ARBA" id="ARBA00022692"/>
    </source>
</evidence>
<organism evidence="9 10">
    <name type="scientific">Nocardiopsis mangrovi</name>
    <dbReference type="NCBI Taxonomy" id="1179818"/>
    <lineage>
        <taxon>Bacteria</taxon>
        <taxon>Bacillati</taxon>
        <taxon>Actinomycetota</taxon>
        <taxon>Actinomycetes</taxon>
        <taxon>Streptosporangiales</taxon>
        <taxon>Nocardiopsidaceae</taxon>
        <taxon>Nocardiopsis</taxon>
    </lineage>
</organism>
<feature type="transmembrane region" description="Helical" evidence="7">
    <location>
        <begin position="54"/>
        <end position="73"/>
    </location>
</feature>
<keyword evidence="4 7" id="KW-1133">Transmembrane helix</keyword>
<evidence type="ECO:0000256" key="5">
    <source>
        <dbReference type="ARBA" id="ARBA00023136"/>
    </source>
</evidence>
<feature type="domain" description="RDD" evidence="8">
    <location>
        <begin position="40"/>
        <end position="181"/>
    </location>
</feature>
<protein>
    <submittedName>
        <fullName evidence="9">RDD family protein</fullName>
    </submittedName>
</protein>
<evidence type="ECO:0000256" key="7">
    <source>
        <dbReference type="SAM" id="Phobius"/>
    </source>
</evidence>
<dbReference type="Proteomes" id="UP001595923">
    <property type="component" value="Unassembled WGS sequence"/>
</dbReference>
<accession>A0ABV9DQ51</accession>
<reference evidence="10" key="1">
    <citation type="journal article" date="2019" name="Int. J. Syst. Evol. Microbiol.">
        <title>The Global Catalogue of Microorganisms (GCM) 10K type strain sequencing project: providing services to taxonomists for standard genome sequencing and annotation.</title>
        <authorList>
            <consortium name="The Broad Institute Genomics Platform"/>
            <consortium name="The Broad Institute Genome Sequencing Center for Infectious Disease"/>
            <person name="Wu L."/>
            <person name="Ma J."/>
        </authorList>
    </citation>
    <scope>NUCLEOTIDE SEQUENCE [LARGE SCALE GENOMIC DNA]</scope>
    <source>
        <strain evidence="10">XZYJ18</strain>
    </source>
</reference>
<evidence type="ECO:0000256" key="4">
    <source>
        <dbReference type="ARBA" id="ARBA00022989"/>
    </source>
</evidence>
<feature type="transmembrane region" description="Helical" evidence="7">
    <location>
        <begin position="88"/>
        <end position="108"/>
    </location>
</feature>
<sequence length="189" mass="20305">MSQPWYPPQPGGPPPYPAPGPGPGYDPRQRGPIPEGRTRAPFGTRIAARLIDGFVLAAVSFVFFVLVSMLASIDNPNGSDLTPEYFEAWAWLFMFGWGPSQFFYDWLFHVGRGRTIGKMMLGIQVVRAYDGGGLTQGQAVGRAAIFGLPQSLPCFGHLITLVDCLVALDGGKGGTALHDKAVATVVVVR</sequence>
<dbReference type="EMBL" id="JBHSFQ010000001">
    <property type="protein sequence ID" value="MFC4560568.1"/>
    <property type="molecule type" value="Genomic_DNA"/>
</dbReference>
<evidence type="ECO:0000313" key="10">
    <source>
        <dbReference type="Proteomes" id="UP001595923"/>
    </source>
</evidence>
<comment type="caution">
    <text evidence="9">The sequence shown here is derived from an EMBL/GenBank/DDBJ whole genome shotgun (WGS) entry which is preliminary data.</text>
</comment>
<keyword evidence="3 7" id="KW-0812">Transmembrane</keyword>
<name>A0ABV9DQ51_9ACTN</name>
<evidence type="ECO:0000259" key="8">
    <source>
        <dbReference type="Pfam" id="PF06271"/>
    </source>
</evidence>
<keyword evidence="5 7" id="KW-0472">Membrane</keyword>
<gene>
    <name evidence="9" type="ORF">ACFO4E_01730</name>
</gene>
<proteinExistence type="predicted"/>
<comment type="subcellular location">
    <subcellularLocation>
        <location evidence="1">Cell membrane</location>
        <topology evidence="1">Multi-pass membrane protein</topology>
    </subcellularLocation>
</comment>
<dbReference type="RefSeq" id="WP_378570797.1">
    <property type="nucleotide sequence ID" value="NZ_JBHSFQ010000001.1"/>
</dbReference>
<keyword evidence="2" id="KW-1003">Cell membrane</keyword>
<evidence type="ECO:0000256" key="6">
    <source>
        <dbReference type="SAM" id="MobiDB-lite"/>
    </source>
</evidence>